<evidence type="ECO:0000313" key="3">
    <source>
        <dbReference type="Proteomes" id="UP001183226"/>
    </source>
</evidence>
<dbReference type="InterPro" id="IPR006827">
    <property type="entry name" value="Lant_deHydtase_N"/>
</dbReference>
<comment type="caution">
    <text evidence="2">The sequence shown here is derived from an EMBL/GenBank/DDBJ whole genome shotgun (WGS) entry which is preliminary data.</text>
</comment>
<evidence type="ECO:0000313" key="2">
    <source>
        <dbReference type="EMBL" id="MDT0303592.1"/>
    </source>
</evidence>
<dbReference type="Gene3D" id="1.10.10.10">
    <property type="entry name" value="Winged helix-like DNA-binding domain superfamily/Winged helix DNA-binding domain"/>
    <property type="match status" value="1"/>
</dbReference>
<dbReference type="EMBL" id="JAVREK010000016">
    <property type="protein sequence ID" value="MDT0303592.1"/>
    <property type="molecule type" value="Genomic_DNA"/>
</dbReference>
<evidence type="ECO:0000259" key="1">
    <source>
        <dbReference type="Pfam" id="PF04738"/>
    </source>
</evidence>
<keyword evidence="3" id="KW-1185">Reference proteome</keyword>
<feature type="domain" description="Lantibiotic dehydratase N-terminal" evidence="1">
    <location>
        <begin position="642"/>
        <end position="796"/>
    </location>
</feature>
<dbReference type="Proteomes" id="UP001183226">
    <property type="component" value="Unassembled WGS sequence"/>
</dbReference>
<name>A0ABU2KWP2_9ACTN</name>
<protein>
    <submittedName>
        <fullName evidence="2">Lantibiotic dehydratase</fullName>
    </submittedName>
</protein>
<dbReference type="RefSeq" id="WP_311546079.1">
    <property type="nucleotide sequence ID" value="NZ_JAVREK010000016.1"/>
</dbReference>
<gene>
    <name evidence="2" type="ORF">RM446_15865</name>
</gene>
<dbReference type="InterPro" id="IPR036388">
    <property type="entry name" value="WH-like_DNA-bd_sf"/>
</dbReference>
<sequence length="882" mass="95846">MAFHAQTPPAVRVAGVALSALTRLRCDTSHAEMLACLDARDDLAVAGRRLSDELYPVIGALGDHACKPGLVGLRRAVYQLRVPGEREWNPEIRARLPAALRNRVTAWLGALHDHHSRLAGLPATLESEIAEKRERLRAVTDDPHFLRALSLSSPALSEVLGKWHADPRRLPKRQSISQLVKYLARATTKTSPYSTFTVSGLGRWDPGAAATCYPAPGAAHCVLELDRPAFERVRDALANAPRLLPELTVRVNPSATVTGDDVRFLAPDSDEPVITVPASAAVLEVLRAVREHGPLTVADLGALLGRDHGNPQAARRFVDRLRTAGLLEAQLPVADQAERPFADLAGWLAEHAPTEFTSCGTLVGRVGEELGRAIPPADLDGHRARERTLRQAYAALDDAVRDLTGAAPASRPTALHESAVYGGAPVECANQEWAPALHDLNIARRWLALHDPAAPLRLVLGSFLRARFGPHARVPLLDLHRAVQEAIGSDATGFGRELKSAMDLAFRADQFMRWPSGLDRVRELQLLARKATQEILSSGVMADGTVEADPARLAALAETWPAWVVPQRSLLCYAQQVPVHGGPPWLVINSVTTGYGRARNRIHQQLRAAGETPVPLGVTEAEEGVVTAEFAGAFGIGLNRKQPTADYELDYPGAVTARPQNERLALGDLVVTLDTEHDLPRLESDALGAHVRPLHLGMMADSLLPPVARLITHVFGGTFLTNPEMALRGDTPYAGIPEEVVRGPRVRLGSVVLRRASWLVPVESVPVRGPHEQHADYLCRLIGWFREHRIPERCFVRPLTAAFFDAAQDPDALLPWVFSKSRKPQYVDAANPFLMDLIPRLAGEPQTGALLVTEALPDPADAPHDADGEQRVTEFVVEVSDA</sequence>
<proteinExistence type="predicted"/>
<dbReference type="Pfam" id="PF04738">
    <property type="entry name" value="Lant_dehydr_N"/>
    <property type="match status" value="2"/>
</dbReference>
<reference evidence="3" key="1">
    <citation type="submission" date="2023-07" db="EMBL/GenBank/DDBJ databases">
        <title>30 novel species of actinomycetes from the DSMZ collection.</title>
        <authorList>
            <person name="Nouioui I."/>
        </authorList>
    </citation>
    <scope>NUCLEOTIDE SEQUENCE [LARGE SCALE GENOMIC DNA]</scope>
    <source>
        <strain evidence="3">DSM 45055</strain>
    </source>
</reference>
<feature type="domain" description="Lantibiotic dehydratase N-terminal" evidence="1">
    <location>
        <begin position="142"/>
        <end position="567"/>
    </location>
</feature>
<organism evidence="2 3">
    <name type="scientific">Streptomonospora wellingtoniae</name>
    <dbReference type="NCBI Taxonomy" id="3075544"/>
    <lineage>
        <taxon>Bacteria</taxon>
        <taxon>Bacillati</taxon>
        <taxon>Actinomycetota</taxon>
        <taxon>Actinomycetes</taxon>
        <taxon>Streptosporangiales</taxon>
        <taxon>Nocardiopsidaceae</taxon>
        <taxon>Streptomonospora</taxon>
    </lineage>
</organism>
<accession>A0ABU2KWP2</accession>